<name>A0A016U9K6_9BILA</name>
<gene>
    <name evidence="1" type="primary">Acey_s0048.g1552</name>
    <name evidence="1" type="ORF">Y032_0048g1552</name>
</gene>
<dbReference type="AlphaFoldDB" id="A0A016U9K6"/>
<comment type="caution">
    <text evidence="1">The sequence shown here is derived from an EMBL/GenBank/DDBJ whole genome shotgun (WGS) entry which is preliminary data.</text>
</comment>
<protein>
    <submittedName>
        <fullName evidence="1">Uncharacterized protein</fullName>
    </submittedName>
</protein>
<sequence length="110" mass="11675">MKAFFNGGDNDLHEPVVITLYFCDGIAKAFGHDYTNAVPGVWATVVGNHKAAPDLSRLVSRPPSLLYCTQVDSAALQCCGQFARAACQCAYVQSCNACFGNVANLNDSPA</sequence>
<organism evidence="1 2">
    <name type="scientific">Ancylostoma ceylanicum</name>
    <dbReference type="NCBI Taxonomy" id="53326"/>
    <lineage>
        <taxon>Eukaryota</taxon>
        <taxon>Metazoa</taxon>
        <taxon>Ecdysozoa</taxon>
        <taxon>Nematoda</taxon>
        <taxon>Chromadorea</taxon>
        <taxon>Rhabditida</taxon>
        <taxon>Rhabditina</taxon>
        <taxon>Rhabditomorpha</taxon>
        <taxon>Strongyloidea</taxon>
        <taxon>Ancylostomatidae</taxon>
        <taxon>Ancylostomatinae</taxon>
        <taxon>Ancylostoma</taxon>
    </lineage>
</organism>
<evidence type="ECO:0000313" key="2">
    <source>
        <dbReference type="Proteomes" id="UP000024635"/>
    </source>
</evidence>
<keyword evidence="2" id="KW-1185">Reference proteome</keyword>
<evidence type="ECO:0000313" key="1">
    <source>
        <dbReference type="EMBL" id="EYC11994.1"/>
    </source>
</evidence>
<dbReference type="Proteomes" id="UP000024635">
    <property type="component" value="Unassembled WGS sequence"/>
</dbReference>
<accession>A0A016U9K6</accession>
<dbReference type="EMBL" id="JARK01001384">
    <property type="protein sequence ID" value="EYC11994.1"/>
    <property type="molecule type" value="Genomic_DNA"/>
</dbReference>
<proteinExistence type="predicted"/>
<reference evidence="2" key="1">
    <citation type="journal article" date="2015" name="Nat. Genet.">
        <title>The genome and transcriptome of the zoonotic hookworm Ancylostoma ceylanicum identify infection-specific gene families.</title>
        <authorList>
            <person name="Schwarz E.M."/>
            <person name="Hu Y."/>
            <person name="Antoshechkin I."/>
            <person name="Miller M.M."/>
            <person name="Sternberg P.W."/>
            <person name="Aroian R.V."/>
        </authorList>
    </citation>
    <scope>NUCLEOTIDE SEQUENCE</scope>
    <source>
        <strain evidence="2">HY135</strain>
    </source>
</reference>